<comment type="caution">
    <text evidence="1">The sequence shown here is derived from an EMBL/GenBank/DDBJ whole genome shotgun (WGS) entry which is preliminary data.</text>
</comment>
<accession>A0AAD7HCP4</accession>
<dbReference type="EMBL" id="JARKIB010000283">
    <property type="protein sequence ID" value="KAJ7717043.1"/>
    <property type="molecule type" value="Genomic_DNA"/>
</dbReference>
<keyword evidence="2" id="KW-1185">Reference proteome</keyword>
<dbReference type="Proteomes" id="UP001215598">
    <property type="component" value="Unassembled WGS sequence"/>
</dbReference>
<reference evidence="1" key="1">
    <citation type="submission" date="2023-03" db="EMBL/GenBank/DDBJ databases">
        <title>Massive genome expansion in bonnet fungi (Mycena s.s.) driven by repeated elements and novel gene families across ecological guilds.</title>
        <authorList>
            <consortium name="Lawrence Berkeley National Laboratory"/>
            <person name="Harder C.B."/>
            <person name="Miyauchi S."/>
            <person name="Viragh M."/>
            <person name="Kuo A."/>
            <person name="Thoen E."/>
            <person name="Andreopoulos B."/>
            <person name="Lu D."/>
            <person name="Skrede I."/>
            <person name="Drula E."/>
            <person name="Henrissat B."/>
            <person name="Morin E."/>
            <person name="Kohler A."/>
            <person name="Barry K."/>
            <person name="LaButti K."/>
            <person name="Morin E."/>
            <person name="Salamov A."/>
            <person name="Lipzen A."/>
            <person name="Mereny Z."/>
            <person name="Hegedus B."/>
            <person name="Baldrian P."/>
            <person name="Stursova M."/>
            <person name="Weitz H."/>
            <person name="Taylor A."/>
            <person name="Grigoriev I.V."/>
            <person name="Nagy L.G."/>
            <person name="Martin F."/>
            <person name="Kauserud H."/>
        </authorList>
    </citation>
    <scope>NUCLEOTIDE SEQUENCE</scope>
    <source>
        <strain evidence="1">CBHHK182m</strain>
    </source>
</reference>
<dbReference type="AlphaFoldDB" id="A0AAD7HCP4"/>
<proteinExistence type="predicted"/>
<gene>
    <name evidence="1" type="ORF">B0H16DRAFT_1338436</name>
</gene>
<sequence length="243" mass="26333">MTSVLTSSHVRLGAECPPGPNGFAFTPPDAALFNTSKSVRNPEGIFGRTVAHTYVRCASSCAYLPFVTMAKEEGAKIVFVGGKNDVKQEHCGNVGVILQFFSDYSNLDTDTKTTHLKTNSVAPPDLSVNGVQVSPGTRALGVWDTQQPGEFQDHPVDLNLALTPDLQGTACQALNVGIGYLASSSFQQRQEPRGDLGGGREILSPEEGSIFKFLVEYSDYDASTSPSLLLHYFRPLSRLLFWK</sequence>
<name>A0AAD7HCP4_9AGAR</name>
<organism evidence="1 2">
    <name type="scientific">Mycena metata</name>
    <dbReference type="NCBI Taxonomy" id="1033252"/>
    <lineage>
        <taxon>Eukaryota</taxon>
        <taxon>Fungi</taxon>
        <taxon>Dikarya</taxon>
        <taxon>Basidiomycota</taxon>
        <taxon>Agaricomycotina</taxon>
        <taxon>Agaricomycetes</taxon>
        <taxon>Agaricomycetidae</taxon>
        <taxon>Agaricales</taxon>
        <taxon>Marasmiineae</taxon>
        <taxon>Mycenaceae</taxon>
        <taxon>Mycena</taxon>
    </lineage>
</organism>
<evidence type="ECO:0000313" key="2">
    <source>
        <dbReference type="Proteomes" id="UP001215598"/>
    </source>
</evidence>
<protein>
    <submittedName>
        <fullName evidence="1">Uncharacterized protein</fullName>
    </submittedName>
</protein>
<evidence type="ECO:0000313" key="1">
    <source>
        <dbReference type="EMBL" id="KAJ7717043.1"/>
    </source>
</evidence>